<keyword evidence="4" id="KW-1185">Reference proteome</keyword>
<dbReference type="PROSITE" id="PS00028">
    <property type="entry name" value="ZINC_FINGER_C2H2_1"/>
    <property type="match status" value="2"/>
</dbReference>
<protein>
    <submittedName>
        <fullName evidence="5">Uncharacterized protein LOC113214383</fullName>
    </submittedName>
</protein>
<name>A0A9C6TYD0_FRAOC</name>
<keyword evidence="1" id="KW-0862">Zinc</keyword>
<keyword evidence="1" id="KW-0479">Metal-binding</keyword>
<keyword evidence="1" id="KW-0863">Zinc-finger</keyword>
<sequence length="386" mass="45240">MGFQLMLYGIVILQTCVDVNYAAWRETPSSVPITMSAQLRCFFCTFSTTNFTEHLSHHYHHRHINRHRFYCGYYPDCRSVLSTERLLRLHTLRVHHLKVRNSQPSASTPAPNNFGKYLCSVLTCRKEFECFPELLKHLKTHIRMKVFVKCPHHPCSKEYNHLGSFTGHLSKKHRAKPSVTPEVEAGAVENNFSNEEEDLFSESTVTDTDPLFEDQNEDEDDCLMKSVAQFCMKLEFHFLVPEKTVQFLVDEIFKIQSQSKEFYRSELMKTLQSENISIDKVNRIVKYAFANDPFTKQYDQNWKTPYKRKNFYKKAFHFVNPEKIEYVKTITKKGITSNVKTFFYYVDIEKTLQYSFTKDKSLNLDLKPPLSRTDGLLTDVTDGKSF</sequence>
<dbReference type="InterPro" id="IPR013087">
    <property type="entry name" value="Znf_C2H2_type"/>
</dbReference>
<dbReference type="Proteomes" id="UP000504606">
    <property type="component" value="Unplaced"/>
</dbReference>
<keyword evidence="2" id="KW-0732">Signal</keyword>
<dbReference type="PROSITE" id="PS50157">
    <property type="entry name" value="ZINC_FINGER_C2H2_2"/>
    <property type="match status" value="1"/>
</dbReference>
<evidence type="ECO:0000313" key="5">
    <source>
        <dbReference type="RefSeq" id="XP_052119514.1"/>
    </source>
</evidence>
<dbReference type="AlphaFoldDB" id="A0A9C6TYD0"/>
<dbReference type="GeneID" id="113214383"/>
<dbReference type="GO" id="GO:0008270">
    <property type="term" value="F:zinc ion binding"/>
    <property type="evidence" value="ECO:0007669"/>
    <property type="project" value="UniProtKB-KW"/>
</dbReference>
<accession>A0A9C6TYD0</accession>
<dbReference type="RefSeq" id="XP_052119514.1">
    <property type="nucleotide sequence ID" value="XM_052263554.1"/>
</dbReference>
<feature type="domain" description="C2H2-type" evidence="3">
    <location>
        <begin position="117"/>
        <end position="146"/>
    </location>
</feature>
<feature type="signal peptide" evidence="2">
    <location>
        <begin position="1"/>
        <end position="22"/>
    </location>
</feature>
<feature type="chain" id="PRO_5039545790" evidence="2">
    <location>
        <begin position="23"/>
        <end position="386"/>
    </location>
</feature>
<dbReference type="SMART" id="SM00355">
    <property type="entry name" value="ZnF_C2H2"/>
    <property type="match status" value="4"/>
</dbReference>
<evidence type="ECO:0000313" key="4">
    <source>
        <dbReference type="Proteomes" id="UP000504606"/>
    </source>
</evidence>
<evidence type="ECO:0000259" key="3">
    <source>
        <dbReference type="PROSITE" id="PS50157"/>
    </source>
</evidence>
<proteinExistence type="predicted"/>
<evidence type="ECO:0000256" key="1">
    <source>
        <dbReference type="PROSITE-ProRule" id="PRU00042"/>
    </source>
</evidence>
<reference evidence="5" key="1">
    <citation type="submission" date="2025-08" db="UniProtKB">
        <authorList>
            <consortium name="RefSeq"/>
        </authorList>
    </citation>
    <scope>IDENTIFICATION</scope>
    <source>
        <tissue evidence="5">Whole organism</tissue>
    </source>
</reference>
<dbReference type="KEGG" id="foc:113214383"/>
<organism evidence="4 5">
    <name type="scientific">Frankliniella occidentalis</name>
    <name type="common">Western flower thrips</name>
    <name type="synonym">Euthrips occidentalis</name>
    <dbReference type="NCBI Taxonomy" id="133901"/>
    <lineage>
        <taxon>Eukaryota</taxon>
        <taxon>Metazoa</taxon>
        <taxon>Ecdysozoa</taxon>
        <taxon>Arthropoda</taxon>
        <taxon>Hexapoda</taxon>
        <taxon>Insecta</taxon>
        <taxon>Pterygota</taxon>
        <taxon>Neoptera</taxon>
        <taxon>Paraneoptera</taxon>
        <taxon>Thysanoptera</taxon>
        <taxon>Terebrantia</taxon>
        <taxon>Thripoidea</taxon>
        <taxon>Thripidae</taxon>
        <taxon>Frankliniella</taxon>
    </lineage>
</organism>
<evidence type="ECO:0000256" key="2">
    <source>
        <dbReference type="SAM" id="SignalP"/>
    </source>
</evidence>
<gene>
    <name evidence="5" type="primary">LOC113214383</name>
</gene>